<protein>
    <recommendedName>
        <fullName evidence="2">Amidohydrolase-related domain-containing protein</fullName>
    </recommendedName>
</protein>
<reference evidence="1" key="1">
    <citation type="journal article" date="2014" name="Front. Microbiol.">
        <title>High frequency of phylogenetically diverse reductive dehalogenase-homologous genes in deep subseafloor sedimentary metagenomes.</title>
        <authorList>
            <person name="Kawai M."/>
            <person name="Futagami T."/>
            <person name="Toyoda A."/>
            <person name="Takaki Y."/>
            <person name="Nishi S."/>
            <person name="Hori S."/>
            <person name="Arai W."/>
            <person name="Tsubouchi T."/>
            <person name="Morono Y."/>
            <person name="Uchiyama I."/>
            <person name="Ito T."/>
            <person name="Fujiyama A."/>
            <person name="Inagaki F."/>
            <person name="Takami H."/>
        </authorList>
    </citation>
    <scope>NUCLEOTIDE SEQUENCE</scope>
    <source>
        <strain evidence="1">Expedition CK06-06</strain>
    </source>
</reference>
<evidence type="ECO:0008006" key="2">
    <source>
        <dbReference type="Google" id="ProtNLM"/>
    </source>
</evidence>
<comment type="caution">
    <text evidence="1">The sequence shown here is derived from an EMBL/GenBank/DDBJ whole genome shotgun (WGS) entry which is preliminary data.</text>
</comment>
<accession>X1J0G2</accession>
<feature type="non-terminal residue" evidence="1">
    <location>
        <position position="262"/>
    </location>
</feature>
<dbReference type="AlphaFoldDB" id="X1J0G2"/>
<organism evidence="1">
    <name type="scientific">marine sediment metagenome</name>
    <dbReference type="NCBI Taxonomy" id="412755"/>
    <lineage>
        <taxon>unclassified sequences</taxon>
        <taxon>metagenomes</taxon>
        <taxon>ecological metagenomes</taxon>
    </lineage>
</organism>
<sequence>VIIIGKDSRGVLYGIGRLLRKMHLTKGSILVPDGLKIVTAPKYPLRGHQMGYRPKTNAYDAWSPAQYDQYIRELALFGTNAIEIIPPRTDDKYPNKRDLTNEHMKIKPLEMMARLSEIIDSYGMDVWIWYPNMGDTEDFVDEKNIVRELAEREVIFKKLKRIDHILVPGGDPGHLHPNQFFPWMDRVAPVLHKYHPNAKIWVSPQAMDPTREWLSTFYKYVNEKPDWLGGIVFAPWIKTPIEQMRSIVDKDIKIRRYPDITH</sequence>
<dbReference type="InterPro" id="IPR017853">
    <property type="entry name" value="GH"/>
</dbReference>
<feature type="non-terminal residue" evidence="1">
    <location>
        <position position="1"/>
    </location>
</feature>
<dbReference type="EMBL" id="BARU01031735">
    <property type="protein sequence ID" value="GAH63298.1"/>
    <property type="molecule type" value="Genomic_DNA"/>
</dbReference>
<name>X1J0G2_9ZZZZ</name>
<gene>
    <name evidence="1" type="ORF">S03H2_50154</name>
</gene>
<proteinExistence type="predicted"/>
<evidence type="ECO:0000313" key="1">
    <source>
        <dbReference type="EMBL" id="GAH63298.1"/>
    </source>
</evidence>
<dbReference type="SUPFAM" id="SSF51445">
    <property type="entry name" value="(Trans)glycosidases"/>
    <property type="match status" value="1"/>
</dbReference>